<protein>
    <submittedName>
        <fullName evidence="9">AI-2 transport protein TqsA</fullName>
    </submittedName>
</protein>
<name>A0A5B9VUW4_9BACT</name>
<keyword evidence="7 8" id="KW-0472">Membrane</keyword>
<evidence type="ECO:0000256" key="1">
    <source>
        <dbReference type="ARBA" id="ARBA00004651"/>
    </source>
</evidence>
<sequence>MLLSFNRIHAHVRRAKEPPVAEPEASRYADPFKLTIILFSSIAFMYFAGEVLKPLALSILFSFALTPGVRLLEKAGVPRAASVVFMVLLSLGLLGGVGYVVGQQLTALAADLPKYRENIEAKLSGIGVYREPGQESTAEKLERMANEVTARMEAPAATDERGLRPIQRVEVISHPSFQERLSSAVGPYLEFLGVGSFVLILVLFMLIGREELSDRIVALFGHYHVTLTTRTMQEIGQRISKYLGMFSLMNAGFGLVVGLGLWAIGVPYAVLWGSLAALLRFIPYVGPAAAFVMPVVFSFAYFPGWKQALEVVGLFLVAETALNSFLEPIIYGKTTGVSALGLLVAAMFWTWLWGTMGLLLSTPLTVCLAVIGKYVPALSFFSTMLGEEAELEPDVRFYQRLVALDRERAIGVVEEALKRRARAEVFDEVLIPALARAERDAAREELSDTEREFIWSVVGEVLDSLEGRPDYSLSARGIVANGADGEESPSVVGLAVENTSDALALRMLGQLLKAGGCRLDILACTDSSLQVAERVANESPRLVVASVLPKEGLALGRYLVRQLRARFPELPIVLGRWGHAEETGNGPGPSRERLAELGATKVVDTLADARERILGMVKPELKEKAAAAPLPA</sequence>
<dbReference type="KEGG" id="agv:OJF2_03660"/>
<feature type="transmembrane region" description="Helical" evidence="8">
    <location>
        <begin position="284"/>
        <end position="302"/>
    </location>
</feature>
<evidence type="ECO:0000256" key="7">
    <source>
        <dbReference type="ARBA" id="ARBA00023136"/>
    </source>
</evidence>
<keyword evidence="5 8" id="KW-0812">Transmembrane</keyword>
<evidence type="ECO:0000256" key="6">
    <source>
        <dbReference type="ARBA" id="ARBA00022989"/>
    </source>
</evidence>
<feature type="transmembrane region" description="Helical" evidence="8">
    <location>
        <begin position="309"/>
        <end position="331"/>
    </location>
</feature>
<keyword evidence="4" id="KW-1003">Cell membrane</keyword>
<dbReference type="Proteomes" id="UP000324233">
    <property type="component" value="Chromosome"/>
</dbReference>
<comment type="subcellular location">
    <subcellularLocation>
        <location evidence="1">Cell membrane</location>
        <topology evidence="1">Multi-pass membrane protein</topology>
    </subcellularLocation>
</comment>
<evidence type="ECO:0000256" key="5">
    <source>
        <dbReference type="ARBA" id="ARBA00022692"/>
    </source>
</evidence>
<feature type="transmembrane region" description="Helical" evidence="8">
    <location>
        <begin position="188"/>
        <end position="207"/>
    </location>
</feature>
<reference evidence="9 10" key="1">
    <citation type="submission" date="2019-08" db="EMBL/GenBank/DDBJ databases">
        <title>Deep-cultivation of Planctomycetes and their phenomic and genomic characterization uncovers novel biology.</title>
        <authorList>
            <person name="Wiegand S."/>
            <person name="Jogler M."/>
            <person name="Boedeker C."/>
            <person name="Pinto D."/>
            <person name="Vollmers J."/>
            <person name="Rivas-Marin E."/>
            <person name="Kohn T."/>
            <person name="Peeters S.H."/>
            <person name="Heuer A."/>
            <person name="Rast P."/>
            <person name="Oberbeckmann S."/>
            <person name="Bunk B."/>
            <person name="Jeske O."/>
            <person name="Meyerdierks A."/>
            <person name="Storesund J.E."/>
            <person name="Kallscheuer N."/>
            <person name="Luecker S."/>
            <person name="Lage O.M."/>
            <person name="Pohl T."/>
            <person name="Merkel B.J."/>
            <person name="Hornburger P."/>
            <person name="Mueller R.-W."/>
            <person name="Bruemmer F."/>
            <person name="Labrenz M."/>
            <person name="Spormann A.M."/>
            <person name="Op den Camp H."/>
            <person name="Overmann J."/>
            <person name="Amann R."/>
            <person name="Jetten M.S.M."/>
            <person name="Mascher T."/>
            <person name="Medema M.H."/>
            <person name="Devos D.P."/>
            <person name="Kaster A.-K."/>
            <person name="Ovreas L."/>
            <person name="Rohde M."/>
            <person name="Galperin M.Y."/>
            <person name="Jogler C."/>
        </authorList>
    </citation>
    <scope>NUCLEOTIDE SEQUENCE [LARGE SCALE GENOMIC DNA]</scope>
    <source>
        <strain evidence="9 10">OJF2</strain>
    </source>
</reference>
<dbReference type="PANTHER" id="PTHR21716">
    <property type="entry name" value="TRANSMEMBRANE PROTEIN"/>
    <property type="match status" value="1"/>
</dbReference>
<keyword evidence="6 8" id="KW-1133">Transmembrane helix</keyword>
<proteinExistence type="inferred from homology"/>
<feature type="transmembrane region" description="Helical" evidence="8">
    <location>
        <begin position="84"/>
        <end position="102"/>
    </location>
</feature>
<accession>A0A5B9VUW4</accession>
<dbReference type="Pfam" id="PF01594">
    <property type="entry name" value="AI-2E_transport"/>
    <property type="match status" value="1"/>
</dbReference>
<dbReference type="InterPro" id="IPR002549">
    <property type="entry name" value="AI-2E-like"/>
</dbReference>
<dbReference type="GO" id="GO:0005886">
    <property type="term" value="C:plasma membrane"/>
    <property type="evidence" value="ECO:0007669"/>
    <property type="project" value="UniProtKB-SubCell"/>
</dbReference>
<feature type="transmembrane region" description="Helical" evidence="8">
    <location>
        <begin position="242"/>
        <end position="264"/>
    </location>
</feature>
<evidence type="ECO:0000313" key="9">
    <source>
        <dbReference type="EMBL" id="QEH31899.1"/>
    </source>
</evidence>
<evidence type="ECO:0000256" key="8">
    <source>
        <dbReference type="SAM" id="Phobius"/>
    </source>
</evidence>
<evidence type="ECO:0000256" key="3">
    <source>
        <dbReference type="ARBA" id="ARBA00022448"/>
    </source>
</evidence>
<dbReference type="AlphaFoldDB" id="A0A5B9VUW4"/>
<gene>
    <name evidence="9" type="primary">tqsA_1</name>
    <name evidence="9" type="ORF">OJF2_03660</name>
</gene>
<organism evidence="9 10">
    <name type="scientific">Aquisphaera giovannonii</name>
    <dbReference type="NCBI Taxonomy" id="406548"/>
    <lineage>
        <taxon>Bacteria</taxon>
        <taxon>Pseudomonadati</taxon>
        <taxon>Planctomycetota</taxon>
        <taxon>Planctomycetia</taxon>
        <taxon>Isosphaerales</taxon>
        <taxon>Isosphaeraceae</taxon>
        <taxon>Aquisphaera</taxon>
    </lineage>
</organism>
<evidence type="ECO:0000256" key="2">
    <source>
        <dbReference type="ARBA" id="ARBA00009773"/>
    </source>
</evidence>
<dbReference type="PANTHER" id="PTHR21716:SF53">
    <property type="entry name" value="PERMEASE PERM-RELATED"/>
    <property type="match status" value="1"/>
</dbReference>
<keyword evidence="3" id="KW-0813">Transport</keyword>
<dbReference type="OrthoDB" id="9799225at2"/>
<dbReference type="GO" id="GO:0055085">
    <property type="term" value="P:transmembrane transport"/>
    <property type="evidence" value="ECO:0007669"/>
    <property type="project" value="TreeGrafter"/>
</dbReference>
<comment type="similarity">
    <text evidence="2">Belongs to the autoinducer-2 exporter (AI-2E) (TC 2.A.86) family.</text>
</comment>
<keyword evidence="10" id="KW-1185">Reference proteome</keyword>
<dbReference type="EMBL" id="CP042997">
    <property type="protein sequence ID" value="QEH31899.1"/>
    <property type="molecule type" value="Genomic_DNA"/>
</dbReference>
<evidence type="ECO:0000256" key="4">
    <source>
        <dbReference type="ARBA" id="ARBA00022475"/>
    </source>
</evidence>
<evidence type="ECO:0000313" key="10">
    <source>
        <dbReference type="Proteomes" id="UP000324233"/>
    </source>
</evidence>
<dbReference type="Gene3D" id="3.40.50.280">
    <property type="entry name" value="Cobalamin-binding domain"/>
    <property type="match status" value="1"/>
</dbReference>